<dbReference type="Pfam" id="PF00719">
    <property type="entry name" value="Pyrophosphatase"/>
    <property type="match status" value="1"/>
</dbReference>
<dbReference type="FunFam" id="3.90.80.10:FF:000004">
    <property type="entry name" value="Inorganic pyrophosphatase"/>
    <property type="match status" value="1"/>
</dbReference>
<comment type="cofactor">
    <cofactor evidence="1">
        <name>Mg(2+)</name>
        <dbReference type="ChEBI" id="CHEBI:18420"/>
    </cofactor>
</comment>
<evidence type="ECO:0000256" key="2">
    <source>
        <dbReference type="ARBA" id="ARBA00004496"/>
    </source>
</evidence>
<reference evidence="11 12" key="1">
    <citation type="submission" date="2015-09" db="EMBL/GenBank/DDBJ databases">
        <title>Draft genome of the scarab beetle Oryctes borbonicus.</title>
        <authorList>
            <person name="Meyer J.M."/>
            <person name="Markov G.V."/>
            <person name="Baskaran P."/>
            <person name="Herrmann M."/>
            <person name="Sommer R.J."/>
            <person name="Roedelsperger C."/>
        </authorList>
    </citation>
    <scope>NUCLEOTIDE SEQUENCE [LARGE SCALE GENOMIC DNA]</scope>
    <source>
        <strain evidence="11">OB123</strain>
        <tissue evidence="11">Whole animal</tissue>
    </source>
</reference>
<dbReference type="AlphaFoldDB" id="A0A0T6B569"/>
<dbReference type="GO" id="GO:0004427">
    <property type="term" value="F:inorganic diphosphate phosphatase activity"/>
    <property type="evidence" value="ECO:0007669"/>
    <property type="project" value="UniProtKB-EC"/>
</dbReference>
<dbReference type="EC" id="3.6.1.1" evidence="4"/>
<comment type="similarity">
    <text evidence="3">Belongs to the PPase family.</text>
</comment>
<dbReference type="GO" id="GO:0006796">
    <property type="term" value="P:phosphate-containing compound metabolic process"/>
    <property type="evidence" value="ECO:0007669"/>
    <property type="project" value="InterPro"/>
</dbReference>
<dbReference type="PANTHER" id="PTHR10286">
    <property type="entry name" value="INORGANIC PYROPHOSPHATASE"/>
    <property type="match status" value="1"/>
</dbReference>
<proteinExistence type="inferred from homology"/>
<dbReference type="PROSITE" id="PS51257">
    <property type="entry name" value="PROKAR_LIPOPROTEIN"/>
    <property type="match status" value="1"/>
</dbReference>
<dbReference type="SUPFAM" id="SSF50324">
    <property type="entry name" value="Inorganic pyrophosphatase"/>
    <property type="match status" value="1"/>
</dbReference>
<comment type="caution">
    <text evidence="11">The sequence shown here is derived from an EMBL/GenBank/DDBJ whole genome shotgun (WGS) entry which is preliminary data.</text>
</comment>
<dbReference type="EMBL" id="LJIG01015964">
    <property type="protein sequence ID" value="KRT82023.1"/>
    <property type="molecule type" value="Genomic_DNA"/>
</dbReference>
<dbReference type="PROSITE" id="PS00387">
    <property type="entry name" value="PPASE"/>
    <property type="match status" value="1"/>
</dbReference>
<dbReference type="Proteomes" id="UP000051574">
    <property type="component" value="Unassembled WGS sequence"/>
</dbReference>
<evidence type="ECO:0000256" key="8">
    <source>
        <dbReference type="ARBA" id="ARBA00022842"/>
    </source>
</evidence>
<keyword evidence="5" id="KW-0963">Cytoplasm</keyword>
<dbReference type="OrthoDB" id="1608002at2759"/>
<evidence type="ECO:0000313" key="11">
    <source>
        <dbReference type="EMBL" id="KRT82023.1"/>
    </source>
</evidence>
<dbReference type="InterPro" id="IPR008162">
    <property type="entry name" value="Pyrophosphatase"/>
</dbReference>
<keyword evidence="7" id="KW-0378">Hydrolase</keyword>
<sequence length="324" mass="36267">MFAIRISHVLLACLKNSTFHSGSGISCSRLLYSARKMAYSVIERGAPNSIDYRVYIKDQNGPISPLHDIPLFADAGKKIYNMVVEVPRWTNAKMEITMKETLNPIKQDVKKGKPRFVANCFPHHGYIWNYGALPQTWENPEHLDDGTGCKGDNDPIDALEIGYKIAKRGEILQVKVLGTIALIDEGETDWKVIVIDINDPLAEQVNDIADVEKHFPGLLKASVEWFKIYKIPDGKPENQFAFNGEAKPAAFAQNVVEEVHKFWKQLVNKEADAKGISCVNTTIEGSPFRITSSDAMEIVNKTPALSTPLPIDPLVGKWHYIHLK</sequence>
<dbReference type="GO" id="GO:0005737">
    <property type="term" value="C:cytoplasm"/>
    <property type="evidence" value="ECO:0007669"/>
    <property type="project" value="UniProtKB-SubCell"/>
</dbReference>
<keyword evidence="6" id="KW-0479">Metal-binding</keyword>
<dbReference type="CDD" id="cd00412">
    <property type="entry name" value="pyrophosphatase"/>
    <property type="match status" value="1"/>
</dbReference>
<dbReference type="GO" id="GO:0000287">
    <property type="term" value="F:magnesium ion binding"/>
    <property type="evidence" value="ECO:0007669"/>
    <property type="project" value="InterPro"/>
</dbReference>
<evidence type="ECO:0000256" key="3">
    <source>
        <dbReference type="ARBA" id="ARBA00006220"/>
    </source>
</evidence>
<name>A0A0T6B569_9SCAR</name>
<evidence type="ECO:0000256" key="1">
    <source>
        <dbReference type="ARBA" id="ARBA00001946"/>
    </source>
</evidence>
<gene>
    <name evidence="11" type="ORF">AMK59_6318</name>
</gene>
<keyword evidence="12" id="KW-1185">Reference proteome</keyword>
<comment type="subcellular location">
    <subcellularLocation>
        <location evidence="2">Cytoplasm</location>
    </subcellularLocation>
</comment>
<evidence type="ECO:0000256" key="4">
    <source>
        <dbReference type="ARBA" id="ARBA00012146"/>
    </source>
</evidence>
<accession>A0A0T6B569</accession>
<evidence type="ECO:0000256" key="7">
    <source>
        <dbReference type="ARBA" id="ARBA00022801"/>
    </source>
</evidence>
<dbReference type="InterPro" id="IPR036649">
    <property type="entry name" value="Pyrophosphatase_sf"/>
</dbReference>
<protein>
    <recommendedName>
        <fullName evidence="10">Inorganic pyrophosphatase</fullName>
        <ecNumber evidence="4">3.6.1.1</ecNumber>
    </recommendedName>
    <alternativeName>
        <fullName evidence="9">Pyrophosphate phospho-hydrolase</fullName>
    </alternativeName>
</protein>
<organism evidence="11 12">
    <name type="scientific">Oryctes borbonicus</name>
    <dbReference type="NCBI Taxonomy" id="1629725"/>
    <lineage>
        <taxon>Eukaryota</taxon>
        <taxon>Metazoa</taxon>
        <taxon>Ecdysozoa</taxon>
        <taxon>Arthropoda</taxon>
        <taxon>Hexapoda</taxon>
        <taxon>Insecta</taxon>
        <taxon>Pterygota</taxon>
        <taxon>Neoptera</taxon>
        <taxon>Endopterygota</taxon>
        <taxon>Coleoptera</taxon>
        <taxon>Polyphaga</taxon>
        <taxon>Scarabaeiformia</taxon>
        <taxon>Scarabaeidae</taxon>
        <taxon>Dynastinae</taxon>
        <taxon>Oryctes</taxon>
    </lineage>
</organism>
<evidence type="ECO:0000256" key="5">
    <source>
        <dbReference type="ARBA" id="ARBA00022490"/>
    </source>
</evidence>
<evidence type="ECO:0000313" key="12">
    <source>
        <dbReference type="Proteomes" id="UP000051574"/>
    </source>
</evidence>
<dbReference type="Gene3D" id="3.90.80.10">
    <property type="entry name" value="Inorganic pyrophosphatase"/>
    <property type="match status" value="1"/>
</dbReference>
<evidence type="ECO:0000256" key="9">
    <source>
        <dbReference type="ARBA" id="ARBA00032535"/>
    </source>
</evidence>
<keyword evidence="8" id="KW-0460">Magnesium</keyword>
<evidence type="ECO:0000256" key="10">
    <source>
        <dbReference type="ARBA" id="ARBA00040300"/>
    </source>
</evidence>
<evidence type="ECO:0000256" key="6">
    <source>
        <dbReference type="ARBA" id="ARBA00022723"/>
    </source>
</evidence>